<dbReference type="HOGENOM" id="CLU_2661609_0_0_1"/>
<protein>
    <submittedName>
        <fullName evidence="2">Uncharacterized protein</fullName>
    </submittedName>
</protein>
<dbReference type="EnsemblMetazoa" id="MESCA010149-RA">
    <property type="protein sequence ID" value="MESCA010149-PA"/>
    <property type="gene ID" value="MESCA010149"/>
</dbReference>
<proteinExistence type="predicted"/>
<dbReference type="EMBL" id="CAQQ02158110">
    <property type="status" value="NOT_ANNOTATED_CDS"/>
    <property type="molecule type" value="Genomic_DNA"/>
</dbReference>
<dbReference type="AlphaFoldDB" id="T1H1T1"/>
<keyword evidence="3" id="KW-1185">Reference proteome</keyword>
<organism evidence="2 3">
    <name type="scientific">Megaselia scalaris</name>
    <name type="common">Humpbacked fly</name>
    <name type="synonym">Phora scalaris</name>
    <dbReference type="NCBI Taxonomy" id="36166"/>
    <lineage>
        <taxon>Eukaryota</taxon>
        <taxon>Metazoa</taxon>
        <taxon>Ecdysozoa</taxon>
        <taxon>Arthropoda</taxon>
        <taxon>Hexapoda</taxon>
        <taxon>Insecta</taxon>
        <taxon>Pterygota</taxon>
        <taxon>Neoptera</taxon>
        <taxon>Endopterygota</taxon>
        <taxon>Diptera</taxon>
        <taxon>Brachycera</taxon>
        <taxon>Muscomorpha</taxon>
        <taxon>Platypezoidea</taxon>
        <taxon>Phoridae</taxon>
        <taxon>Megaseliini</taxon>
        <taxon>Megaselia</taxon>
    </lineage>
</organism>
<feature type="chain" id="PRO_5004577821" evidence="1">
    <location>
        <begin position="25"/>
        <end position="76"/>
    </location>
</feature>
<evidence type="ECO:0000313" key="3">
    <source>
        <dbReference type="Proteomes" id="UP000015102"/>
    </source>
</evidence>
<reference evidence="2" key="2">
    <citation type="submission" date="2015-06" db="UniProtKB">
        <authorList>
            <consortium name="EnsemblMetazoa"/>
        </authorList>
    </citation>
    <scope>IDENTIFICATION</scope>
</reference>
<name>T1H1T1_MEGSC</name>
<reference evidence="3" key="1">
    <citation type="submission" date="2013-02" db="EMBL/GenBank/DDBJ databases">
        <authorList>
            <person name="Hughes D."/>
        </authorList>
    </citation>
    <scope>NUCLEOTIDE SEQUENCE</scope>
    <source>
        <strain>Durham</strain>
        <strain evidence="3">NC isolate 2 -- Noor lab</strain>
    </source>
</reference>
<evidence type="ECO:0000256" key="1">
    <source>
        <dbReference type="SAM" id="SignalP"/>
    </source>
</evidence>
<accession>T1H1T1</accession>
<keyword evidence="1" id="KW-0732">Signal</keyword>
<evidence type="ECO:0000313" key="2">
    <source>
        <dbReference type="EnsemblMetazoa" id="MESCA010149-PA"/>
    </source>
</evidence>
<sequence>MLTVKHRKIFVFLYIFQIFHHVSSWDGDGNGNAINVGLITDSNFDVLSRIFSKAIEDVNVYLETPLRPVVREISFG</sequence>
<dbReference type="Proteomes" id="UP000015102">
    <property type="component" value="Unassembled WGS sequence"/>
</dbReference>
<feature type="signal peptide" evidence="1">
    <location>
        <begin position="1"/>
        <end position="24"/>
    </location>
</feature>